<dbReference type="OrthoDB" id="9966056at2"/>
<evidence type="ECO:0000313" key="3">
    <source>
        <dbReference type="Proteomes" id="UP000279284"/>
    </source>
</evidence>
<gene>
    <name evidence="2" type="ORF">NCTC10296_01877</name>
</gene>
<evidence type="ECO:0000313" key="2">
    <source>
        <dbReference type="EMBL" id="VEF02598.1"/>
    </source>
</evidence>
<accession>A0A1X3CYS2</accession>
<proteinExistence type="predicted"/>
<dbReference type="EMBL" id="LR134313">
    <property type="protein sequence ID" value="VEF02598.1"/>
    <property type="molecule type" value="Genomic_DNA"/>
</dbReference>
<keyword evidence="1" id="KW-1133">Transmembrane helix</keyword>
<evidence type="ECO:0000256" key="1">
    <source>
        <dbReference type="SAM" id="Phobius"/>
    </source>
</evidence>
<feature type="transmembrane region" description="Helical" evidence="1">
    <location>
        <begin position="101"/>
        <end position="124"/>
    </location>
</feature>
<organism evidence="2 3">
    <name type="scientific">Neisseria canis</name>
    <dbReference type="NCBI Taxonomy" id="493"/>
    <lineage>
        <taxon>Bacteria</taxon>
        <taxon>Pseudomonadati</taxon>
        <taxon>Pseudomonadota</taxon>
        <taxon>Betaproteobacteria</taxon>
        <taxon>Neisseriales</taxon>
        <taxon>Neisseriaceae</taxon>
        <taxon>Neisseria</taxon>
    </lineage>
</organism>
<name>A0A1X3CYS2_9NEIS</name>
<dbReference type="KEGG" id="nci:NCTC10296_01877"/>
<dbReference type="AlphaFoldDB" id="A0A1X3CYS2"/>
<dbReference type="STRING" id="493.BWD07_04505"/>
<reference evidence="2 3" key="1">
    <citation type="submission" date="2018-12" db="EMBL/GenBank/DDBJ databases">
        <authorList>
            <consortium name="Pathogen Informatics"/>
        </authorList>
    </citation>
    <scope>NUCLEOTIDE SEQUENCE [LARGE SCALE GENOMIC DNA]</scope>
    <source>
        <strain evidence="2 3">NCTC10296</strain>
    </source>
</reference>
<sequence length="125" mass="13628">MPDIRPIEKQIARIAVWAPFILLPVVHFFVLSPAGYGISDIVWLSAISIVWVVSAYIAYCFAKSSVRPAAIAAASVIATCWQVLMLFWYQLLTPQECCGDMGQGIAVMVSYTTSLIAFIATLVAV</sequence>
<keyword evidence="1" id="KW-0812">Transmembrane</keyword>
<keyword evidence="1" id="KW-0472">Membrane</keyword>
<keyword evidence="3" id="KW-1185">Reference proteome</keyword>
<dbReference type="Proteomes" id="UP000279284">
    <property type="component" value="Chromosome"/>
</dbReference>
<feature type="transmembrane region" description="Helical" evidence="1">
    <location>
        <begin position="69"/>
        <end position="89"/>
    </location>
</feature>
<protein>
    <submittedName>
        <fullName evidence="2">Uncharacterized protein</fullName>
    </submittedName>
</protein>
<feature type="transmembrane region" description="Helical" evidence="1">
    <location>
        <begin position="12"/>
        <end position="35"/>
    </location>
</feature>
<dbReference type="RefSeq" id="WP_085416192.1">
    <property type="nucleotide sequence ID" value="NZ_CAUJPY010000003.1"/>
</dbReference>
<feature type="transmembrane region" description="Helical" evidence="1">
    <location>
        <begin position="41"/>
        <end position="62"/>
    </location>
</feature>